<dbReference type="HAMAP" id="MF_00361">
    <property type="entry name" value="NAD_kinase"/>
    <property type="match status" value="1"/>
</dbReference>
<dbReference type="Gene3D" id="3.40.50.10330">
    <property type="entry name" value="Probable inorganic polyphosphate/atp-NAD kinase, domain 1"/>
    <property type="match status" value="1"/>
</dbReference>
<feature type="binding site" evidence="6">
    <location>
        <position position="67"/>
    </location>
    <ligand>
        <name>NAD(+)</name>
        <dbReference type="ChEBI" id="CHEBI:57540"/>
    </ligand>
</feature>
<name>A0A4R3K8D9_9FIRM</name>
<keyword evidence="6" id="KW-0547">Nucleotide-binding</keyword>
<keyword evidence="6" id="KW-0067">ATP-binding</keyword>
<keyword evidence="6" id="KW-0963">Cytoplasm</keyword>
<accession>A0A4R3K8D9</accession>
<dbReference type="PANTHER" id="PTHR20275:SF0">
    <property type="entry name" value="NAD KINASE"/>
    <property type="match status" value="1"/>
</dbReference>
<feature type="active site" description="Proton acceptor" evidence="6">
    <location>
        <position position="62"/>
    </location>
</feature>
<dbReference type="InterPro" id="IPR016064">
    <property type="entry name" value="NAD/diacylglycerol_kinase_sf"/>
</dbReference>
<dbReference type="Pfam" id="PF01513">
    <property type="entry name" value="NAD_kinase"/>
    <property type="match status" value="1"/>
</dbReference>
<evidence type="ECO:0000256" key="1">
    <source>
        <dbReference type="ARBA" id="ARBA00022679"/>
    </source>
</evidence>
<dbReference type="SUPFAM" id="SSF111331">
    <property type="entry name" value="NAD kinase/diacylglycerol kinase-like"/>
    <property type="match status" value="1"/>
</dbReference>
<evidence type="ECO:0000256" key="4">
    <source>
        <dbReference type="ARBA" id="ARBA00023027"/>
    </source>
</evidence>
<comment type="catalytic activity">
    <reaction evidence="5 6">
        <text>NAD(+) + ATP = ADP + NADP(+) + H(+)</text>
        <dbReference type="Rhea" id="RHEA:18629"/>
        <dbReference type="ChEBI" id="CHEBI:15378"/>
        <dbReference type="ChEBI" id="CHEBI:30616"/>
        <dbReference type="ChEBI" id="CHEBI:57540"/>
        <dbReference type="ChEBI" id="CHEBI:58349"/>
        <dbReference type="ChEBI" id="CHEBI:456216"/>
        <dbReference type="EC" id="2.7.1.23"/>
    </reaction>
</comment>
<comment type="caution">
    <text evidence="7">The sequence shown here is derived from an EMBL/GenBank/DDBJ whole genome shotgun (WGS) entry which is preliminary data.</text>
</comment>
<dbReference type="InterPro" id="IPR017437">
    <property type="entry name" value="ATP-NAD_kinase_PpnK-typ_C"/>
</dbReference>
<dbReference type="EMBL" id="SLZZ01000009">
    <property type="protein sequence ID" value="TCS79145.1"/>
    <property type="molecule type" value="Genomic_DNA"/>
</dbReference>
<dbReference type="Gene3D" id="2.60.200.30">
    <property type="entry name" value="Probable inorganic polyphosphate/atp-NAD kinase, domain 2"/>
    <property type="match status" value="1"/>
</dbReference>
<evidence type="ECO:0000313" key="7">
    <source>
        <dbReference type="EMBL" id="TCS79145.1"/>
    </source>
</evidence>
<feature type="binding site" evidence="6">
    <location>
        <begin position="62"/>
        <end position="63"/>
    </location>
    <ligand>
        <name>NAD(+)</name>
        <dbReference type="ChEBI" id="CHEBI:57540"/>
    </ligand>
</feature>
<protein>
    <recommendedName>
        <fullName evidence="6">NAD kinase</fullName>
        <ecNumber evidence="6">2.7.1.23</ecNumber>
    </recommendedName>
    <alternativeName>
        <fullName evidence="6">ATP-dependent NAD kinase</fullName>
    </alternativeName>
</protein>
<evidence type="ECO:0000256" key="3">
    <source>
        <dbReference type="ARBA" id="ARBA00022857"/>
    </source>
</evidence>
<dbReference type="AlphaFoldDB" id="A0A4R3K8D9"/>
<feature type="binding site" evidence="6">
    <location>
        <begin position="132"/>
        <end position="133"/>
    </location>
    <ligand>
        <name>NAD(+)</name>
        <dbReference type="ChEBI" id="CHEBI:57540"/>
    </ligand>
</feature>
<dbReference type="GO" id="GO:0003951">
    <property type="term" value="F:NAD+ kinase activity"/>
    <property type="evidence" value="ECO:0007669"/>
    <property type="project" value="UniProtKB-UniRule"/>
</dbReference>
<dbReference type="PANTHER" id="PTHR20275">
    <property type="entry name" value="NAD KINASE"/>
    <property type="match status" value="1"/>
</dbReference>
<gene>
    <name evidence="6" type="primary">nadK</name>
    <name evidence="7" type="ORF">EDD59_10977</name>
</gene>
<comment type="subcellular location">
    <subcellularLocation>
        <location evidence="6">Cytoplasm</location>
    </subcellularLocation>
</comment>
<keyword evidence="3 6" id="KW-0521">NADP</keyword>
<evidence type="ECO:0000256" key="6">
    <source>
        <dbReference type="HAMAP-Rule" id="MF_00361"/>
    </source>
</evidence>
<feature type="binding site" evidence="6">
    <location>
        <position position="162"/>
    </location>
    <ligand>
        <name>NAD(+)</name>
        <dbReference type="ChEBI" id="CHEBI:57540"/>
    </ligand>
</feature>
<dbReference type="Pfam" id="PF20143">
    <property type="entry name" value="NAD_kinase_C"/>
    <property type="match status" value="1"/>
</dbReference>
<dbReference type="GO" id="GO:0005737">
    <property type="term" value="C:cytoplasm"/>
    <property type="evidence" value="ECO:0007669"/>
    <property type="project" value="UniProtKB-SubCell"/>
</dbReference>
<comment type="cofactor">
    <cofactor evidence="6">
        <name>a divalent metal cation</name>
        <dbReference type="ChEBI" id="CHEBI:60240"/>
    </cofactor>
</comment>
<evidence type="ECO:0000313" key="8">
    <source>
        <dbReference type="Proteomes" id="UP000295726"/>
    </source>
</evidence>
<keyword evidence="4 6" id="KW-0520">NAD</keyword>
<keyword evidence="2 6" id="KW-0418">Kinase</keyword>
<organism evidence="7 8">
    <name type="scientific">Muricomes intestini</name>
    <dbReference type="NCBI Taxonomy" id="1796634"/>
    <lineage>
        <taxon>Bacteria</taxon>
        <taxon>Bacillati</taxon>
        <taxon>Bacillota</taxon>
        <taxon>Clostridia</taxon>
        <taxon>Lachnospirales</taxon>
        <taxon>Lachnospiraceae</taxon>
        <taxon>Muricomes</taxon>
    </lineage>
</organism>
<feature type="binding site" evidence="6">
    <location>
        <position position="143"/>
    </location>
    <ligand>
        <name>NAD(+)</name>
        <dbReference type="ChEBI" id="CHEBI:57540"/>
    </ligand>
</feature>
<evidence type="ECO:0000256" key="2">
    <source>
        <dbReference type="ARBA" id="ARBA00022777"/>
    </source>
</evidence>
<dbReference type="RefSeq" id="WP_132380765.1">
    <property type="nucleotide sequence ID" value="NZ_DAIPCY010000003.1"/>
</dbReference>
<evidence type="ECO:0000256" key="5">
    <source>
        <dbReference type="ARBA" id="ARBA00047925"/>
    </source>
</evidence>
<proteinExistence type="inferred from homology"/>
<dbReference type="EC" id="2.7.1.23" evidence="6"/>
<reference evidence="7 8" key="1">
    <citation type="submission" date="2019-03" db="EMBL/GenBank/DDBJ databases">
        <title>Genomic Encyclopedia of Type Strains, Phase IV (KMG-IV): sequencing the most valuable type-strain genomes for metagenomic binning, comparative biology and taxonomic classification.</title>
        <authorList>
            <person name="Goeker M."/>
        </authorList>
    </citation>
    <scope>NUCLEOTIDE SEQUENCE [LARGE SCALE GENOMIC DNA]</scope>
    <source>
        <strain evidence="7 8">DSM 29489</strain>
    </source>
</reference>
<keyword evidence="8" id="KW-1185">Reference proteome</keyword>
<dbReference type="GO" id="GO:0019674">
    <property type="term" value="P:NAD+ metabolic process"/>
    <property type="evidence" value="ECO:0007669"/>
    <property type="project" value="InterPro"/>
</dbReference>
<comment type="caution">
    <text evidence="6">Lacks conserved residue(s) required for the propagation of feature annotation.</text>
</comment>
<feature type="binding site" evidence="6">
    <location>
        <begin position="173"/>
        <end position="178"/>
    </location>
    <ligand>
        <name>NAD(+)</name>
        <dbReference type="ChEBI" id="CHEBI:57540"/>
    </ligand>
</feature>
<dbReference type="InterPro" id="IPR002504">
    <property type="entry name" value="NADK"/>
</dbReference>
<comment type="function">
    <text evidence="6">Involved in the regulation of the intracellular balance of NAD and NADP, and is a key enzyme in the biosynthesis of NADP. Catalyzes specifically the phosphorylation on 2'-hydroxyl of the adenosine moiety of NAD to yield NADP.</text>
</comment>
<dbReference type="GO" id="GO:0046872">
    <property type="term" value="F:metal ion binding"/>
    <property type="evidence" value="ECO:0007669"/>
    <property type="project" value="UniProtKB-UniRule"/>
</dbReference>
<keyword evidence="1 6" id="KW-0808">Transferase</keyword>
<dbReference type="InterPro" id="IPR017438">
    <property type="entry name" value="ATP-NAD_kinase_N"/>
</dbReference>
<dbReference type="Proteomes" id="UP000295726">
    <property type="component" value="Unassembled WGS sequence"/>
</dbReference>
<dbReference type="GO" id="GO:0006741">
    <property type="term" value="P:NADP+ biosynthetic process"/>
    <property type="evidence" value="ECO:0007669"/>
    <property type="project" value="UniProtKB-UniRule"/>
</dbReference>
<dbReference type="GO" id="GO:0051287">
    <property type="term" value="F:NAD binding"/>
    <property type="evidence" value="ECO:0007669"/>
    <property type="project" value="UniProtKB-ARBA"/>
</dbReference>
<dbReference type="GO" id="GO:0005524">
    <property type="term" value="F:ATP binding"/>
    <property type="evidence" value="ECO:0007669"/>
    <property type="project" value="UniProtKB-KW"/>
</dbReference>
<comment type="similarity">
    <text evidence="6">Belongs to the NAD kinase family.</text>
</comment>
<dbReference type="OrthoDB" id="9774737at2"/>
<sequence length="277" mass="30621">MDNFYIITNKLKDTDFCITNEILEYIRQNGKKGILSQKDEKGNIIQGTVPEKVDCALVLGGDGTFIRAARELEGRNIPLVGINLGTLGYLTEVELHDFRKALDILFHTKPAIEERMMLCGQVEEIPAHSAMNDIVITREGSLRVIHFNIYVNGELLSSYQADGVIISTPTGTTGYNLSAGGPIVEPTASMFVITPICPHALNTNSIVLSAEDIIEVEICPGRYGKTEHAVAAFDGTNPISMITGNRILIKRAEETTKMIKLYNESFMRRLCKKMKGK</sequence>